<comment type="caution">
    <text evidence="7">The sequence shown here is derived from an EMBL/GenBank/DDBJ whole genome shotgun (WGS) entry which is preliminary data.</text>
</comment>
<protein>
    <recommendedName>
        <fullName evidence="6">Arp2/3 complex 34 kDa subunit</fullName>
    </recommendedName>
</protein>
<dbReference type="GO" id="GO:0005885">
    <property type="term" value="C:Arp2/3 protein complex"/>
    <property type="evidence" value="ECO:0007669"/>
    <property type="project" value="InterPro"/>
</dbReference>
<evidence type="ECO:0000256" key="1">
    <source>
        <dbReference type="ARBA" id="ARBA00004245"/>
    </source>
</evidence>
<dbReference type="InterPro" id="IPR034666">
    <property type="entry name" value="ARPC2/4"/>
</dbReference>
<accession>A0AAV5RIK6</accession>
<dbReference type="GO" id="GO:0005200">
    <property type="term" value="F:structural constituent of cytoskeleton"/>
    <property type="evidence" value="ECO:0007669"/>
    <property type="project" value="TreeGrafter"/>
</dbReference>
<dbReference type="GO" id="GO:0006897">
    <property type="term" value="P:endocytosis"/>
    <property type="evidence" value="ECO:0007669"/>
    <property type="project" value="UniProtKB-ARBA"/>
</dbReference>
<dbReference type="GO" id="GO:0051015">
    <property type="term" value="F:actin filament binding"/>
    <property type="evidence" value="ECO:0007669"/>
    <property type="project" value="TreeGrafter"/>
</dbReference>
<dbReference type="Gene3D" id="3.30.1460.20">
    <property type="match status" value="2"/>
</dbReference>
<keyword evidence="3 6" id="KW-0963">Cytoplasm</keyword>
<dbReference type="FunFam" id="3.30.1460.20:FF:000009">
    <property type="entry name" value="Arp2/3 complex 34 kDa subunit"/>
    <property type="match status" value="1"/>
</dbReference>
<gene>
    <name evidence="7" type="ORF">DASB73_023170</name>
</gene>
<evidence type="ECO:0000256" key="6">
    <source>
        <dbReference type="RuleBase" id="RU364015"/>
    </source>
</evidence>
<dbReference type="GO" id="GO:0030041">
    <property type="term" value="P:actin filament polymerization"/>
    <property type="evidence" value="ECO:0007669"/>
    <property type="project" value="InterPro"/>
</dbReference>
<evidence type="ECO:0000313" key="8">
    <source>
        <dbReference type="Proteomes" id="UP001362899"/>
    </source>
</evidence>
<dbReference type="Pfam" id="PF04045">
    <property type="entry name" value="P34-Arc"/>
    <property type="match status" value="1"/>
</dbReference>
<comment type="function">
    <text evidence="6">Functions as actin-binding component of the Arp2/3 complex which is involved in regulation of actin polymerization and together with an activating nucleation-promoting factor (NPF) mediates the formation of branched actin networks.</text>
</comment>
<keyword evidence="5 6" id="KW-0206">Cytoskeleton</keyword>
<evidence type="ECO:0000313" key="7">
    <source>
        <dbReference type="EMBL" id="GMM51359.1"/>
    </source>
</evidence>
<comment type="subcellular location">
    <subcellularLocation>
        <location evidence="1 6">Cytoplasm</location>
        <location evidence="1 6">Cytoskeleton</location>
    </subcellularLocation>
</comment>
<dbReference type="InterPro" id="IPR007188">
    <property type="entry name" value="ARPC2"/>
</dbReference>
<keyword evidence="4 6" id="KW-0009">Actin-binding</keyword>
<dbReference type="EMBL" id="BTGC01000005">
    <property type="protein sequence ID" value="GMM51359.1"/>
    <property type="molecule type" value="Genomic_DNA"/>
</dbReference>
<evidence type="ECO:0000256" key="3">
    <source>
        <dbReference type="ARBA" id="ARBA00022490"/>
    </source>
</evidence>
<dbReference type="PANTHER" id="PTHR12058:SF0">
    <property type="entry name" value="ACTIN-RELATED PROTEIN 2_3 COMPLEX SUBUNIT 2"/>
    <property type="match status" value="1"/>
</dbReference>
<dbReference type="SUPFAM" id="SSF69645">
    <property type="entry name" value="Arp2/3 complex subunits"/>
    <property type="match status" value="2"/>
</dbReference>
<comment type="subunit">
    <text evidence="6">Component of the Arp2/3 complex.</text>
</comment>
<name>A0AAV5RIK6_STABA</name>
<evidence type="ECO:0000256" key="5">
    <source>
        <dbReference type="ARBA" id="ARBA00023212"/>
    </source>
</evidence>
<organism evidence="7 8">
    <name type="scientific">Starmerella bacillaris</name>
    <name type="common">Yeast</name>
    <name type="synonym">Candida zemplinina</name>
    <dbReference type="NCBI Taxonomy" id="1247836"/>
    <lineage>
        <taxon>Eukaryota</taxon>
        <taxon>Fungi</taxon>
        <taxon>Dikarya</taxon>
        <taxon>Ascomycota</taxon>
        <taxon>Saccharomycotina</taxon>
        <taxon>Dipodascomycetes</taxon>
        <taxon>Dipodascales</taxon>
        <taxon>Trichomonascaceae</taxon>
        <taxon>Starmerella</taxon>
    </lineage>
</organism>
<sequence>MSQELLEYHNVLLKSIFTEAIVDQQEPVKIDQVVSDFDNVMFHISTPESKTKILLSIVLKSWPDLEKYGAKELLKAEYEGFVTETEVGYNFSLLVDLENLPCSTLEDRTLLVDKLSLLKRNAMAAPFELAFQQFDEMSKEAQQFEIGSYTPTDAQTEVMAIKYRDEETIYIQPNWDRVTIIFSTGFKDETDQVLGKVFLQEFVDARRRALQNAPQVMFSKEPPLEVQRAGFNGQLRPDQSFITFVLFPQHIIPQRRERAISHIQTFRDYFHFHIKSSKAFVHSRMRHRTGEFLKVLNRAKPENLEKSTRKI</sequence>
<proteinExistence type="inferred from homology"/>
<dbReference type="PANTHER" id="PTHR12058">
    <property type="entry name" value="ARP2/3 COMPLEX 34 KDA SUBUNIT"/>
    <property type="match status" value="1"/>
</dbReference>
<dbReference type="Proteomes" id="UP001362899">
    <property type="component" value="Unassembled WGS sequence"/>
</dbReference>
<comment type="similarity">
    <text evidence="2 6">Belongs to the ARPC2 family.</text>
</comment>
<evidence type="ECO:0000256" key="4">
    <source>
        <dbReference type="ARBA" id="ARBA00023203"/>
    </source>
</evidence>
<keyword evidence="8" id="KW-1185">Reference proteome</keyword>
<dbReference type="AlphaFoldDB" id="A0AAV5RIK6"/>
<reference evidence="7 8" key="1">
    <citation type="journal article" date="2023" name="Elife">
        <title>Identification of key yeast species and microbe-microbe interactions impacting larval growth of Drosophila in the wild.</title>
        <authorList>
            <person name="Mure A."/>
            <person name="Sugiura Y."/>
            <person name="Maeda R."/>
            <person name="Honda K."/>
            <person name="Sakurai N."/>
            <person name="Takahashi Y."/>
            <person name="Watada M."/>
            <person name="Katoh T."/>
            <person name="Gotoh A."/>
            <person name="Gotoh Y."/>
            <person name="Taniguchi I."/>
            <person name="Nakamura K."/>
            <person name="Hayashi T."/>
            <person name="Katayama T."/>
            <person name="Uemura T."/>
            <person name="Hattori Y."/>
        </authorList>
    </citation>
    <scope>NUCLEOTIDE SEQUENCE [LARGE SCALE GENOMIC DNA]</scope>
    <source>
        <strain evidence="7 8">SB-73</strain>
    </source>
</reference>
<dbReference type="FunFam" id="3.30.1460.20:FF:000005">
    <property type="entry name" value="Arp2/3 complex 34 kDa subunit"/>
    <property type="match status" value="1"/>
</dbReference>
<dbReference type="GO" id="GO:0034314">
    <property type="term" value="P:Arp2/3 complex-mediated actin nucleation"/>
    <property type="evidence" value="ECO:0007669"/>
    <property type="project" value="InterPro"/>
</dbReference>
<evidence type="ECO:0000256" key="2">
    <source>
        <dbReference type="ARBA" id="ARBA00007192"/>
    </source>
</evidence>